<sequence length="439" mass="47619">MPDASLDPSRLPPSLWAATAAPAAATAPLPSGTYFADLLVIGAGFTGLSAALHAAERGARVVVLEAAEIGWGASGRNNGQVIPAMTRADPDAIVAEYGADKGETLVSLIGESANTVFELARRHRIDCAAVQAGWMQPAHRASRLALARSRVEQWRRRGVEVELLDRDRTAELTGSSFWHGGWQNPTGGHVNPLAFVRGLARAAQDAGACIHTHTPVSSLTRQGTHWVAAHGDAAVHASRVVIATHSYSGHSTRAPWPGIAKALLPMRSYQMATQPLPADLRASILPLDHAMSDTQSDLHFARFDRDGRLVTGGALVVPMGYERRLPQRIGARVRRMFPQLNDVPLRFEYLWHGDFAVTPDRMPRFVKLDDGLYTWFGCNGRGVALSTAVGPELAEVALTGDERASRLPFSTLRTIAAHALVRRVAIGAMLYYRWKDHRD</sequence>
<dbReference type="AlphaFoldDB" id="A0A1B4LLI1"/>
<evidence type="ECO:0000256" key="1">
    <source>
        <dbReference type="ARBA" id="ARBA00023002"/>
    </source>
</evidence>
<dbReference type="InterPro" id="IPR036188">
    <property type="entry name" value="FAD/NAD-bd_sf"/>
</dbReference>
<name>A0A1B4LLI1_9BURK</name>
<dbReference type="Pfam" id="PF01266">
    <property type="entry name" value="DAO"/>
    <property type="match status" value="1"/>
</dbReference>
<evidence type="ECO:0000313" key="3">
    <source>
        <dbReference type="EMBL" id="AOJ78040.1"/>
    </source>
</evidence>
<evidence type="ECO:0000259" key="2">
    <source>
        <dbReference type="Pfam" id="PF01266"/>
    </source>
</evidence>
<protein>
    <submittedName>
        <fullName evidence="3">Oxidoreductase</fullName>
    </submittedName>
</protein>
<dbReference type="PANTHER" id="PTHR13847:SF281">
    <property type="entry name" value="FAD DEPENDENT OXIDOREDUCTASE DOMAIN-CONTAINING PROTEIN"/>
    <property type="match status" value="1"/>
</dbReference>
<dbReference type="Gene3D" id="3.50.50.60">
    <property type="entry name" value="FAD/NAD(P)-binding domain"/>
    <property type="match status" value="1"/>
</dbReference>
<accession>A0A1B4LLI1</accession>
<keyword evidence="1" id="KW-0560">Oxidoreductase</keyword>
<dbReference type="Proteomes" id="UP000243680">
    <property type="component" value="Chromosome 2"/>
</dbReference>
<dbReference type="SUPFAM" id="SSF51905">
    <property type="entry name" value="FAD/NAD(P)-binding domain"/>
    <property type="match status" value="1"/>
</dbReference>
<dbReference type="PANTHER" id="PTHR13847">
    <property type="entry name" value="SARCOSINE DEHYDROGENASE-RELATED"/>
    <property type="match status" value="1"/>
</dbReference>
<gene>
    <name evidence="3" type="ORF">WJ35_23710</name>
</gene>
<dbReference type="EMBL" id="CP013422">
    <property type="protein sequence ID" value="AOJ78040.1"/>
    <property type="molecule type" value="Genomic_DNA"/>
</dbReference>
<evidence type="ECO:0000313" key="4">
    <source>
        <dbReference type="Proteomes" id="UP000243680"/>
    </source>
</evidence>
<reference evidence="3 4" key="1">
    <citation type="submission" date="2015-12" db="EMBL/GenBank/DDBJ databases">
        <title>Diversity of Burkholderia near neighbor genomes.</title>
        <authorList>
            <person name="Sahl J."/>
            <person name="Wagner D."/>
            <person name="Keim P."/>
        </authorList>
    </citation>
    <scope>NUCLEOTIDE SEQUENCE [LARGE SCALE GENOMIC DNA]</scope>
    <source>
        <strain evidence="3 4">MSMB0783</strain>
    </source>
</reference>
<dbReference type="GO" id="GO:0016491">
    <property type="term" value="F:oxidoreductase activity"/>
    <property type="evidence" value="ECO:0007669"/>
    <property type="project" value="UniProtKB-KW"/>
</dbReference>
<dbReference type="InterPro" id="IPR006076">
    <property type="entry name" value="FAD-dep_OxRdtase"/>
</dbReference>
<feature type="domain" description="FAD dependent oxidoreductase" evidence="2">
    <location>
        <begin position="37"/>
        <end position="395"/>
    </location>
</feature>
<dbReference type="Gene3D" id="3.30.9.10">
    <property type="entry name" value="D-Amino Acid Oxidase, subunit A, domain 2"/>
    <property type="match status" value="1"/>
</dbReference>
<proteinExistence type="predicted"/>
<dbReference type="RefSeq" id="WP_059461106.1">
    <property type="nucleotide sequence ID" value="NZ_CP013422.1"/>
</dbReference>
<dbReference type="GO" id="GO:0005737">
    <property type="term" value="C:cytoplasm"/>
    <property type="evidence" value="ECO:0007669"/>
    <property type="project" value="TreeGrafter"/>
</dbReference>
<organism evidence="3 4">
    <name type="scientific">Burkholderia ubonensis</name>
    <dbReference type="NCBI Taxonomy" id="101571"/>
    <lineage>
        <taxon>Bacteria</taxon>
        <taxon>Pseudomonadati</taxon>
        <taxon>Pseudomonadota</taxon>
        <taxon>Betaproteobacteria</taxon>
        <taxon>Burkholderiales</taxon>
        <taxon>Burkholderiaceae</taxon>
        <taxon>Burkholderia</taxon>
        <taxon>Burkholderia cepacia complex</taxon>
    </lineage>
</organism>